<reference evidence="2" key="1">
    <citation type="submission" date="2014-09" db="EMBL/GenBank/DDBJ databases">
        <authorList>
            <person name="Magalhaes I.L.F."/>
            <person name="Oliveira U."/>
            <person name="Santos F.R."/>
            <person name="Vidigal T.H.D.A."/>
            <person name="Brescovit A.D."/>
            <person name="Santos A.J."/>
        </authorList>
    </citation>
    <scope>NUCLEOTIDE SEQUENCE</scope>
    <source>
        <tissue evidence="2">Shoot tissue taken approximately 20 cm above the soil surface</tissue>
    </source>
</reference>
<accession>A0A0A9DCY4</accession>
<dbReference type="EMBL" id="GBRH01214380">
    <property type="protein sequence ID" value="JAD83515.1"/>
    <property type="molecule type" value="Transcribed_RNA"/>
</dbReference>
<dbReference type="AlphaFoldDB" id="A0A0A9DCY4"/>
<reference evidence="2" key="2">
    <citation type="journal article" date="2015" name="Data Brief">
        <title>Shoot transcriptome of the giant reed, Arundo donax.</title>
        <authorList>
            <person name="Barrero R.A."/>
            <person name="Guerrero F.D."/>
            <person name="Moolhuijzen P."/>
            <person name="Goolsby J.A."/>
            <person name="Tidwell J."/>
            <person name="Bellgard S.E."/>
            <person name="Bellgard M.I."/>
        </authorList>
    </citation>
    <scope>NUCLEOTIDE SEQUENCE</scope>
    <source>
        <tissue evidence="2">Shoot tissue taken approximately 20 cm above the soil surface</tissue>
    </source>
</reference>
<feature type="region of interest" description="Disordered" evidence="1">
    <location>
        <begin position="94"/>
        <end position="116"/>
    </location>
</feature>
<organism evidence="2">
    <name type="scientific">Arundo donax</name>
    <name type="common">Giant reed</name>
    <name type="synonym">Donax arundinaceus</name>
    <dbReference type="NCBI Taxonomy" id="35708"/>
    <lineage>
        <taxon>Eukaryota</taxon>
        <taxon>Viridiplantae</taxon>
        <taxon>Streptophyta</taxon>
        <taxon>Embryophyta</taxon>
        <taxon>Tracheophyta</taxon>
        <taxon>Spermatophyta</taxon>
        <taxon>Magnoliopsida</taxon>
        <taxon>Liliopsida</taxon>
        <taxon>Poales</taxon>
        <taxon>Poaceae</taxon>
        <taxon>PACMAD clade</taxon>
        <taxon>Arundinoideae</taxon>
        <taxon>Arundineae</taxon>
        <taxon>Arundo</taxon>
    </lineage>
</organism>
<proteinExistence type="predicted"/>
<feature type="region of interest" description="Disordered" evidence="1">
    <location>
        <begin position="67"/>
        <end position="86"/>
    </location>
</feature>
<evidence type="ECO:0000313" key="2">
    <source>
        <dbReference type="EMBL" id="JAD83515.1"/>
    </source>
</evidence>
<evidence type="ECO:0000256" key="1">
    <source>
        <dbReference type="SAM" id="MobiDB-lite"/>
    </source>
</evidence>
<feature type="compositionally biased region" description="Low complexity" evidence="1">
    <location>
        <begin position="165"/>
        <end position="179"/>
    </location>
</feature>
<feature type="region of interest" description="Disordered" evidence="1">
    <location>
        <begin position="153"/>
        <end position="179"/>
    </location>
</feature>
<dbReference type="EMBL" id="GBRH01277961">
    <property type="protein sequence ID" value="JAD19934.1"/>
    <property type="molecule type" value="Transcribed_RNA"/>
</dbReference>
<sequence length="179" mass="19436">MSTDSSILSFILALPLPLPINSNSFPYFLSLGSSQIDQIPPGPPHWCPCTRHCSNTVLISRTTTNFSTPPLAPAPPAHFSSRAASRKRLRRLAPQAPCLGSNNRREDNTRPPSPPLRLRLFLQRKTHLFRLAAGRALQAPLPRHRLLHLLRTSVPRERGGEPGDEAGVGAAGGEAVPLA</sequence>
<protein>
    <submittedName>
        <fullName evidence="2">Uncharacterized protein</fullName>
    </submittedName>
</protein>
<name>A0A0A9DCY4_ARUDO</name>